<evidence type="ECO:0000256" key="2">
    <source>
        <dbReference type="ARBA" id="ARBA00022692"/>
    </source>
</evidence>
<keyword evidence="2 5" id="KW-0812">Transmembrane</keyword>
<protein>
    <recommendedName>
        <fullName evidence="6">MARVEL domain-containing protein</fullName>
    </recommendedName>
</protein>
<evidence type="ECO:0000259" key="6">
    <source>
        <dbReference type="Pfam" id="PF01284"/>
    </source>
</evidence>
<evidence type="ECO:0000313" key="7">
    <source>
        <dbReference type="EMBL" id="KAL1864064.1"/>
    </source>
</evidence>
<dbReference type="InterPro" id="IPR008253">
    <property type="entry name" value="Marvel"/>
</dbReference>
<comment type="subcellular location">
    <subcellularLocation>
        <location evidence="1">Membrane</location>
        <topology evidence="1">Multi-pass membrane protein</topology>
    </subcellularLocation>
</comment>
<evidence type="ECO:0000256" key="1">
    <source>
        <dbReference type="ARBA" id="ARBA00004141"/>
    </source>
</evidence>
<reference evidence="7 8" key="1">
    <citation type="journal article" date="2024" name="Commun. Biol.">
        <title>Comparative genomic analysis of thermophilic fungi reveals convergent evolutionary adaptations and gene losses.</title>
        <authorList>
            <person name="Steindorff A.S."/>
            <person name="Aguilar-Pontes M.V."/>
            <person name="Robinson A.J."/>
            <person name="Andreopoulos B."/>
            <person name="LaButti K."/>
            <person name="Kuo A."/>
            <person name="Mondo S."/>
            <person name="Riley R."/>
            <person name="Otillar R."/>
            <person name="Haridas S."/>
            <person name="Lipzen A."/>
            <person name="Grimwood J."/>
            <person name="Schmutz J."/>
            <person name="Clum A."/>
            <person name="Reid I.D."/>
            <person name="Moisan M.C."/>
            <person name="Butler G."/>
            <person name="Nguyen T.T.M."/>
            <person name="Dewar K."/>
            <person name="Conant G."/>
            <person name="Drula E."/>
            <person name="Henrissat B."/>
            <person name="Hansel C."/>
            <person name="Singer S."/>
            <person name="Hutchinson M.I."/>
            <person name="de Vries R.P."/>
            <person name="Natvig D.O."/>
            <person name="Powell A.J."/>
            <person name="Tsang A."/>
            <person name="Grigoriev I.V."/>
        </authorList>
    </citation>
    <scope>NUCLEOTIDE SEQUENCE [LARGE SCALE GENOMIC DNA]</scope>
    <source>
        <strain evidence="7 8">ATCC 24622</strain>
    </source>
</reference>
<comment type="caution">
    <text evidence="7">The sequence shown here is derived from an EMBL/GenBank/DDBJ whole genome shotgun (WGS) entry which is preliminary data.</text>
</comment>
<dbReference type="PANTHER" id="PTHR37451">
    <property type="entry name" value="MARVEL DOMAIN"/>
    <property type="match status" value="1"/>
</dbReference>
<evidence type="ECO:0000256" key="3">
    <source>
        <dbReference type="ARBA" id="ARBA00022989"/>
    </source>
</evidence>
<name>A0ABR3WKK4_9PEZI</name>
<accession>A0ABR3WKK4</accession>
<keyword evidence="3 5" id="KW-1133">Transmembrane helix</keyword>
<organism evidence="7 8">
    <name type="scientific">Phialemonium thermophilum</name>
    <dbReference type="NCBI Taxonomy" id="223376"/>
    <lineage>
        <taxon>Eukaryota</taxon>
        <taxon>Fungi</taxon>
        <taxon>Dikarya</taxon>
        <taxon>Ascomycota</taxon>
        <taxon>Pezizomycotina</taxon>
        <taxon>Sordariomycetes</taxon>
        <taxon>Sordariomycetidae</taxon>
        <taxon>Cephalothecales</taxon>
        <taxon>Cephalothecaceae</taxon>
        <taxon>Phialemonium</taxon>
    </lineage>
</organism>
<gene>
    <name evidence="7" type="ORF">VTK73DRAFT_6193</name>
</gene>
<keyword evidence="8" id="KW-1185">Reference proteome</keyword>
<dbReference type="EMBL" id="JAZHXJ010000349">
    <property type="protein sequence ID" value="KAL1864064.1"/>
    <property type="molecule type" value="Genomic_DNA"/>
</dbReference>
<dbReference type="PANTHER" id="PTHR37451:SF1">
    <property type="entry name" value="MARVEL DOMAIN-CONTAINING PROTEIN"/>
    <property type="match status" value="1"/>
</dbReference>
<feature type="transmembrane region" description="Helical" evidence="5">
    <location>
        <begin position="20"/>
        <end position="38"/>
    </location>
</feature>
<feature type="transmembrane region" description="Helical" evidence="5">
    <location>
        <begin position="100"/>
        <end position="124"/>
    </location>
</feature>
<dbReference type="Proteomes" id="UP001586593">
    <property type="component" value="Unassembled WGS sequence"/>
</dbReference>
<evidence type="ECO:0000256" key="4">
    <source>
        <dbReference type="ARBA" id="ARBA00023136"/>
    </source>
</evidence>
<proteinExistence type="predicted"/>
<evidence type="ECO:0000256" key="5">
    <source>
        <dbReference type="SAM" id="Phobius"/>
    </source>
</evidence>
<keyword evidence="4 5" id="KW-0472">Membrane</keyword>
<sequence>MPLEMGSLDLMARDGTAFGTLSTALRALQLMFAIVIMGTDGNAIHVFRGRTVDNHFWFGNFRDHEGVSDAWCFLKFCAEWTHVDAVFLVVARIRFAGRVVVGYLCAAVEAVALLSWLAGFVAVAVNVGSNACPAEEKGCGPIKAATVFGALEWLLFMATATLTSRQTYLWQDSPPKGL</sequence>
<feature type="domain" description="MARVEL" evidence="6">
    <location>
        <begin position="20"/>
        <end position="162"/>
    </location>
</feature>
<evidence type="ECO:0000313" key="8">
    <source>
        <dbReference type="Proteomes" id="UP001586593"/>
    </source>
</evidence>
<dbReference type="Pfam" id="PF01284">
    <property type="entry name" value="MARVEL"/>
    <property type="match status" value="1"/>
</dbReference>